<accession>A0ABR0AUS1</accession>
<protein>
    <submittedName>
        <fullName evidence="2">Uncharacterized protein</fullName>
    </submittedName>
</protein>
<gene>
    <name evidence="2" type="ORF">OUZ56_021895</name>
</gene>
<name>A0ABR0AUS1_9CRUS</name>
<dbReference type="EMBL" id="JAOYFB010000039">
    <property type="protein sequence ID" value="KAK4028876.1"/>
    <property type="molecule type" value="Genomic_DNA"/>
</dbReference>
<evidence type="ECO:0000256" key="1">
    <source>
        <dbReference type="SAM" id="MobiDB-lite"/>
    </source>
</evidence>
<feature type="region of interest" description="Disordered" evidence="1">
    <location>
        <begin position="159"/>
        <end position="180"/>
    </location>
</feature>
<proteinExistence type="predicted"/>
<keyword evidence="3" id="KW-1185">Reference proteome</keyword>
<evidence type="ECO:0000313" key="3">
    <source>
        <dbReference type="Proteomes" id="UP001234178"/>
    </source>
</evidence>
<feature type="region of interest" description="Disordered" evidence="1">
    <location>
        <begin position="104"/>
        <end position="140"/>
    </location>
</feature>
<feature type="compositionally biased region" description="Polar residues" evidence="1">
    <location>
        <begin position="171"/>
        <end position="180"/>
    </location>
</feature>
<sequence>MEAREVTLIEALQKDESLTKRVMIESAKGMTKIKEDLLNELRRARQTEQRETTVMVGDSAEEGMTGRNRHSSNASATTSSCETRDELIAERHTSMTELMGAALVVKTSLDKPRERRNKRNNTEAGRNFDDQRKNKRPRAIRYSAVRDVGVGLVGGITDTSGVCADDYDTGQPPSATSSDV</sequence>
<feature type="region of interest" description="Disordered" evidence="1">
    <location>
        <begin position="44"/>
        <end position="89"/>
    </location>
</feature>
<feature type="compositionally biased region" description="Polar residues" evidence="1">
    <location>
        <begin position="71"/>
        <end position="81"/>
    </location>
</feature>
<evidence type="ECO:0000313" key="2">
    <source>
        <dbReference type="EMBL" id="KAK4028876.1"/>
    </source>
</evidence>
<dbReference type="Proteomes" id="UP001234178">
    <property type="component" value="Unassembled WGS sequence"/>
</dbReference>
<comment type="caution">
    <text evidence="2">The sequence shown here is derived from an EMBL/GenBank/DDBJ whole genome shotgun (WGS) entry which is preliminary data.</text>
</comment>
<organism evidence="2 3">
    <name type="scientific">Daphnia magna</name>
    <dbReference type="NCBI Taxonomy" id="35525"/>
    <lineage>
        <taxon>Eukaryota</taxon>
        <taxon>Metazoa</taxon>
        <taxon>Ecdysozoa</taxon>
        <taxon>Arthropoda</taxon>
        <taxon>Crustacea</taxon>
        <taxon>Branchiopoda</taxon>
        <taxon>Diplostraca</taxon>
        <taxon>Cladocera</taxon>
        <taxon>Anomopoda</taxon>
        <taxon>Daphniidae</taxon>
        <taxon>Daphnia</taxon>
    </lineage>
</organism>
<reference evidence="2 3" key="1">
    <citation type="journal article" date="2023" name="Nucleic Acids Res.">
        <title>The hologenome of Daphnia magna reveals possible DNA methylation and microbiome-mediated evolution of the host genome.</title>
        <authorList>
            <person name="Chaturvedi A."/>
            <person name="Li X."/>
            <person name="Dhandapani V."/>
            <person name="Marshall H."/>
            <person name="Kissane S."/>
            <person name="Cuenca-Cambronero M."/>
            <person name="Asole G."/>
            <person name="Calvet F."/>
            <person name="Ruiz-Romero M."/>
            <person name="Marangio P."/>
            <person name="Guigo R."/>
            <person name="Rago D."/>
            <person name="Mirbahai L."/>
            <person name="Eastwood N."/>
            <person name="Colbourne J.K."/>
            <person name="Zhou J."/>
            <person name="Mallon E."/>
            <person name="Orsini L."/>
        </authorList>
    </citation>
    <scope>NUCLEOTIDE SEQUENCE [LARGE SCALE GENOMIC DNA]</scope>
    <source>
        <strain evidence="2">LRV0_1</strain>
    </source>
</reference>